<gene>
    <name evidence="3" type="ORF">BGL_2c19910</name>
</gene>
<dbReference type="SMART" id="SM00710">
    <property type="entry name" value="PbH1"/>
    <property type="match status" value="7"/>
</dbReference>
<evidence type="ECO:0000256" key="1">
    <source>
        <dbReference type="SAM" id="MobiDB-lite"/>
    </source>
</evidence>
<dbReference type="InterPro" id="IPR011050">
    <property type="entry name" value="Pectin_lyase_fold/virulence"/>
</dbReference>
<dbReference type="InterPro" id="IPR006626">
    <property type="entry name" value="PbH1"/>
</dbReference>
<dbReference type="SUPFAM" id="SSF51126">
    <property type="entry name" value="Pectin lyase-like"/>
    <property type="match status" value="1"/>
</dbReference>
<dbReference type="InterPro" id="IPR012334">
    <property type="entry name" value="Pectin_lyas_fold"/>
</dbReference>
<feature type="region of interest" description="Disordered" evidence="1">
    <location>
        <begin position="4208"/>
        <end position="4261"/>
    </location>
</feature>
<dbReference type="SMART" id="SM00912">
    <property type="entry name" value="Haemagg_act"/>
    <property type="match status" value="1"/>
</dbReference>
<dbReference type="PANTHER" id="PTHR12338">
    <property type="entry name" value="AUTOTRANSPORTER"/>
    <property type="match status" value="1"/>
</dbReference>
<accession>A0A0B6S9U1</accession>
<reference evidence="3 4" key="2">
    <citation type="journal article" date="2016" name="Appl. Microbiol. Biotechnol.">
        <title>Mutations improving production and secretion of extracellular lipase by Burkholderia glumae PG1.</title>
        <authorList>
            <person name="Knapp A."/>
            <person name="Voget S."/>
            <person name="Gao R."/>
            <person name="Zaburannyi N."/>
            <person name="Krysciak D."/>
            <person name="Breuer M."/>
            <person name="Hauer B."/>
            <person name="Streit W.R."/>
            <person name="Muller R."/>
            <person name="Daniel R."/>
            <person name="Jaeger K.E."/>
        </authorList>
    </citation>
    <scope>NUCLEOTIDE SEQUENCE [LARGE SCALE GENOMIC DNA]</scope>
    <source>
        <strain evidence="3 4">PG1</strain>
    </source>
</reference>
<dbReference type="KEGG" id="bgp:BGL_2c19910"/>
<feature type="compositionally biased region" description="Basic and acidic residues" evidence="1">
    <location>
        <begin position="4249"/>
        <end position="4261"/>
    </location>
</feature>
<dbReference type="EMBL" id="CP002581">
    <property type="protein sequence ID" value="AJK50055.1"/>
    <property type="molecule type" value="Genomic_DNA"/>
</dbReference>
<dbReference type="InterPro" id="IPR008638">
    <property type="entry name" value="FhaB/CdiA-like_TPS"/>
</dbReference>
<dbReference type="Gene3D" id="2.160.20.10">
    <property type="entry name" value="Single-stranded right-handed beta-helix, Pectin lyase-like"/>
    <property type="match status" value="1"/>
</dbReference>
<dbReference type="HOGENOM" id="CLU_000163_1_0_4"/>
<name>A0A0B6S9U1_BURPL</name>
<dbReference type="InterPro" id="IPR050909">
    <property type="entry name" value="Bact_Autotransporter_VF"/>
</dbReference>
<evidence type="ECO:0000313" key="4">
    <source>
        <dbReference type="Proteomes" id="UP000031838"/>
    </source>
</evidence>
<dbReference type="NCBIfam" id="TIGR01901">
    <property type="entry name" value="adhes_NPXG"/>
    <property type="match status" value="1"/>
</dbReference>
<organism evidence="3 4">
    <name type="scientific">Burkholderia plantarii</name>
    <dbReference type="NCBI Taxonomy" id="41899"/>
    <lineage>
        <taxon>Bacteria</taxon>
        <taxon>Pseudomonadati</taxon>
        <taxon>Pseudomonadota</taxon>
        <taxon>Betaproteobacteria</taxon>
        <taxon>Burkholderiales</taxon>
        <taxon>Burkholderiaceae</taxon>
        <taxon>Burkholderia</taxon>
    </lineage>
</organism>
<keyword evidence="4" id="KW-1185">Reference proteome</keyword>
<reference evidence="4" key="1">
    <citation type="submission" date="2011-03" db="EMBL/GenBank/DDBJ databases">
        <authorList>
            <person name="Voget S."/>
            <person name="Streit W.R."/>
            <person name="Jaeger K.E."/>
            <person name="Daniel R."/>
        </authorList>
    </citation>
    <scope>NUCLEOTIDE SEQUENCE [LARGE SCALE GENOMIC DNA]</scope>
    <source>
        <strain evidence="4">PG1</strain>
    </source>
</reference>
<proteinExistence type="predicted"/>
<evidence type="ECO:0000259" key="2">
    <source>
        <dbReference type="SMART" id="SM00912"/>
    </source>
</evidence>
<protein>
    <submittedName>
        <fullName evidence="3">Filamentous hemagglutinin</fullName>
    </submittedName>
</protein>
<dbReference type="Proteomes" id="UP000031838">
    <property type="component" value="Chromosome 2"/>
</dbReference>
<feature type="domain" description="Filamentous haemagglutinin FhaB/tRNA nuclease CdiA-like TPS" evidence="2">
    <location>
        <begin position="138"/>
        <end position="261"/>
    </location>
</feature>
<dbReference type="PANTHER" id="PTHR12338:SF5">
    <property type="entry name" value="ANTIGEN 43-RELATED"/>
    <property type="match status" value="1"/>
</dbReference>
<dbReference type="InterPro" id="IPR021026">
    <property type="entry name" value="Filamn_hemagglutn_DUF3739"/>
</dbReference>
<sequence length="4261" mass="422725">MAANARAARQHDRTDSRAVLKSDLRPVCRAVALLVAAGVTASAHAAGIVNLGAATPRASGSAAGLAGIGATTNLGIAPAAALQASQPSIRNLGNTAQAIAAQIAAQNAAAAAAANTLSNVPNGLAAGGLQVAPGASSGTGNPLLWVNANAPTQSVDGSGHVTVDVRQTAQNAVLTWQTMNVGRQTTLNFDQSGGTQGNGANNWAVLNRVVDPSGAPSQILGSITAQGAVYVINRNGILFGAGSQINVHSLVASSLDLLNLNDYNQTVLNGKTVVADSTLGQDAAGIVASNLQFLGSAAGTTGGLAPGEAGSTGNTTGATNLPTEVLGLGNQINLTSASQYRSSGDVTIQPGASITTHTNGTAGDGGFVMIAAPNVTNAGSITATDGQVVLAAGAGVSLRPNPNAPQILLPELSGAISLIDPSTGAASDITPVGSLVNTGIVQASRGNVTLLGGTVNQNGVVGVTTSVNTPGTITISTVDEYAANNALGAAYQGQNQITIGTTGAPGDITHRAGLLTFGPDSVTTVLADTNGQTATSAPGTTFTPGSITMTAGSAWFQGGSLIEAPGSTVSVAALVPQVTGYNASLADVAVPGRIYLDNNATIDVSGLANVELPISSILLTIPRIGQNELADSPLLRDGFLFGQTNVVVDGTLTGTRGDGVQWIGSPILNLAGYASLIPRTVSQLLTNGGTIVLSGNEVMTAAGSSLNLNGGYVHYDGGIVNTTRLVDANGAIVPIGQANPNDIYVGIAGEFTESHPRWGVTKTWYNTLQSGGGVYEPDFIVGGNAGTLDVYAASAAVLDGGISAQAFGGAKQTLGDSLPDGGTFNLGADAALSQSIIGRAWNNLPIAGSGMFGLVILQDQAPRLDALSPNFSASTALDSTALGALSSTDPNNVLATTVVPTATLTSGGFSKLNVTEDKNAGKGFVVAEGSQLKLQPGGSITLNNPTMTGGASVLGDLIVPGGSISITTGGDIVVGPQATLGVAGQWVNNDVQASPATATGSSETINGGSIMLTSIESSALDGSGQVVDTSGSIVLKPGSVLDLSGGGMMQGNGQLLMQNGVAEGQGGSLALRTYYQPLNQQFGQNGSSVSGAALPSSQPTAGRIEMNGTILSEGFSGGGTLTLQGLGFQIGGDPAAAPAWSLYLPANFFARQGFGKYVLNAFYDSTIAPGTTLALTQRNLIPDATALQSAASGADLLAGGLTRSGVLDAYHRQPTDLVLTAGNDTAWQTSGLSPTIPSYAGVTGAVTVSAGASIVADAGASVGLGSPRQVTVLGSIVAPGGSITLSADTNATGSFAQAGELVGGGVPGNGRSVWLGPDAVLDVSGAALANPLAAPARVGSATIQPDTGKVLPGGSVTLSSDHGYVVAQAGSIIDVSGAAAPFDEPQAGGGYASQNVWSNAGSITLGAGYGLFADATLSARGGAAQAAGGTLTILPQQSNNAASATALVIRQSGELTPVGLAAGQSFATAIDPTTGLPIGSTPNGVIQFAADRLDGSGIANLVLGNGAASSVTAPVPPIVFAGDVTLSLPGSVTLNTDRIAALNMGQLSTLLSTPALPPGGSTVLTTMLGQSTRTPIGTTVEINAPYVALMGPPANTNAPPFTPVAALSDATLNVNAAFIDLSNQVQLNNFGQANFTSSGDIRLSSTKVSGSSGGNGLAPGVLYSPGNLTFTAADLYPATGGTYIIDATGPTDASTGQPVPTTVTFASNGASGTPLSAGGSLLVDATDIVQGGTVRVPSGTLVLGVGDPTDGATQTLFGGLAKLVATDSVRLTNGSVTSVSNDGLVIPYGTTVDGVEYQFNPVAGVTGPDLAAPPAKYIGINASNVSLEPGAKIDLSGGGDLRAVEWVPGTGGTRDVLSQYSISYANASTGTAVPVNVGGTNVYAIVPGTQAPVATYDPVYAQSTQPTVNGNGTAGITTAALGVGQAGTGDVAGKSVYLSGVPGLPAGYYTLLPARYATLPGAFRVTVSSASGTAIPGATQTLADGTVVTTGYFANSVTGSRSATPTVFNVQSNATWEQYSQYTLTGANSFFASQAASKGGVTPPSPVDGGQLVLAATRTLALGASLNAAAGPGGAPAEVDIASRDIQITGNGGGGLAGYLQIDANALDSLTAGSLLIGGTRTATTSGVTITPLANSVVVSNDAASSLTGPEILLVTKADASGTDPNAANGLQIDAGASIVASGGYPAAKDVPIAIAGDGALLRVSNGASVPLTRTGLTGSGLLTVGAGATLAGGQALLIDSSGNLKIDPTAALSGRAIIVDGSAITFTNGTGIAIADLPGFVISPAGLAQFANADQVTLRSYGAMAFLGDVDATFGNGVDLSAGTFTSDGGNVTLNAPRIAFTNEAGTPIANPTSGSGTLTVNAGEIDLGTGTRTQSGFGAINMTATHGIVGQNTGTFDLGAAAVTLNAPVYLADTSSNATLKTTGTLTLNPSAGTALTRTALGGAIDFIGGTLNDNGALISAPAGNVSLEATTGNLTIGSGSTVSAAGLSKTFFDVTAYVPAGNLSLVADAGTVDVQRGSTLDFSGASGGGAAGSLTLSAPDQVVNLNGTLKGGAAAGYAGGSLSLNSGGAVNLDALATTLAASGINDAVTVRTNTGNLQLSAGNTLTANFVSLNADGGAGNSSDANNGNVNISGTIDASGAAGGEIDLYGHGGVDLEGKLVARATDPTRRGGTVVIGTNGVFDPNAAAPYNATYGYENLDPSQAGVITVGAKANIDVSGGLSDGTVTFRAPLLSNGTVNLTVAPGGFDVAGGAGIHGSRSTSLEAYAVWSTTDATTGARHFDGIVDPAGWYNAQGNLLAGTFTAQNASGTKFSFTPDATGSGGGTVKNLSTGVSTAIDRYEVQNGDAAIGFAGLSGMYFAPANANTAHETFYGYQNGNATAAAAGTLMGFVEHGLDNVVNPLVAAGVANASMAPGIELDNPGAGINGGRIAVLTNWNLGAGTSQSDPAFRFQGRAPVITLRADKEVDVGASLSDGFYQIGNPLGGGNIAVPALSTLGAVTTVFNKAYGANAVYGARFSSLAYWVTKGLAAAPGQPSGGTPDEIAEYYALYSAYESYLISTPAAQLGQITSLKSNTDVVELIFDIGMGPVKAGQPTAPVAPAAPTSQQLAADPNYYLRSYLTYLHDYQDYLAAAVNFYVAQKGAAFSITPVAAPLAMPVPVFGSSSIPLPAVIDNTPSPTATAANPLPMLSASLVSGNSSTFRVVAGADTTSANPLALQASAPNQSNVVVSDYTSYTDSNGRQLLAPTMIRTGTGAIDVAASGDIMLYDPTLPPNGDAVSPILVPGVIYTAGTPAADSPAQGNTVSITHPTSPSLAYPDLLVTPAVNPDSAGDITLQAQGNIVGAEQLTDTNGTVTGKAGTDISQFWWQWMQTGNPAGTVGATTPVKQTIQTSINFGAFDQGVMSVGGNVSVTAGGNISNLSVSLPTTWWLTNANTDHPTVNTVGGGNLAVKAGGDILSGTYFVSKGTGTISAGGRIGADFSVPSLSTPVGVSAILALQGGTLDVAARQGANIGQIVDPSYIQGRQKSAYGFQVDAQGYSTDSSVSVSSTTGEVAIGTMTNLSFIGAGLTGLTPGSNDLSFVLPATVNLTAFNGGITVASSGELFPSSTGSLNLLADQSVSFSSINPVHSAIQGDGGSYFGLLDNDPASMPSPVNPLASVPTLNDTTLAAHVSGALHADDTVPARIYSLNGSIVDGLPIAGSGVQLYQNLLTVGIDKPALIQAGEDIVNLSFLGQNLRTSDITRIVAGRDIYDTPLPSNQASAILPAISLGGPGTLDIEAGRNIGPLANINQAVSVSSYNGSNGAGIETVGNANNPYLPHEGAAINVLFGVGPGVDLATFSATYIDPASAAAVNAGTTSALIAFVGRYEAGQVVDTGLVKDQPKPKSMTADQAWATFKTLPTYVQQLFAEQVLFGVLTNVGAGYNDPASPFYQKYAAGFDAINTLFPASFGYTANNLTGGTNGSNQLISTGDLDIRNTTIQTQQGGGVSILGPGGQALVGSTIAPPELVNSQGQVIAGPGSAGILTLEQGNVDIFIDRNLLLAQSRIFTEQGGDMTIWSSNGDINAGKGSKSSADVPAPQYVCDANHYCTVDARGEVTGAGIATLQSIPGVPLGTINLVAPRGTVDAGDAGIRAGNINVAALHVLNADNIQVSGKSTGIPVSQTVNTGALSAASSAASAASQMAQDLAKGNASGGAARRWTISVQVEGFGDSDEDQKKRKRGSQVGYDPSNSVSVVGFGQGGPARRAALTDDERARLGKI</sequence>
<evidence type="ECO:0000313" key="3">
    <source>
        <dbReference type="EMBL" id="AJK50055.1"/>
    </source>
</evidence>
<dbReference type="Pfam" id="PF12545">
    <property type="entry name" value="DUF3739"/>
    <property type="match status" value="1"/>
</dbReference>